<organism evidence="1 2">
    <name type="scientific">Dioszegia hungarica</name>
    <dbReference type="NCBI Taxonomy" id="4972"/>
    <lineage>
        <taxon>Eukaryota</taxon>
        <taxon>Fungi</taxon>
        <taxon>Dikarya</taxon>
        <taxon>Basidiomycota</taxon>
        <taxon>Agaricomycotina</taxon>
        <taxon>Tremellomycetes</taxon>
        <taxon>Tremellales</taxon>
        <taxon>Bulleribasidiaceae</taxon>
        <taxon>Dioszegia</taxon>
    </lineage>
</organism>
<evidence type="ECO:0000313" key="1">
    <source>
        <dbReference type="EMBL" id="KAI9634147.1"/>
    </source>
</evidence>
<evidence type="ECO:0008006" key="3">
    <source>
        <dbReference type="Google" id="ProtNLM"/>
    </source>
</evidence>
<evidence type="ECO:0000313" key="2">
    <source>
        <dbReference type="Proteomes" id="UP001164286"/>
    </source>
</evidence>
<dbReference type="AlphaFoldDB" id="A0AA38H5N6"/>
<gene>
    <name evidence="1" type="ORF">MKK02DRAFT_38819</name>
</gene>
<dbReference type="RefSeq" id="XP_052943924.1">
    <property type="nucleotide sequence ID" value="XM_053090301.1"/>
</dbReference>
<dbReference type="Proteomes" id="UP001164286">
    <property type="component" value="Unassembled WGS sequence"/>
</dbReference>
<keyword evidence="2" id="KW-1185">Reference proteome</keyword>
<dbReference type="SUPFAM" id="SSF52266">
    <property type="entry name" value="SGNH hydrolase"/>
    <property type="match status" value="1"/>
</dbReference>
<accession>A0AA38H5N6</accession>
<dbReference type="Gene3D" id="3.40.50.1110">
    <property type="entry name" value="SGNH hydrolase"/>
    <property type="match status" value="1"/>
</dbReference>
<dbReference type="InterPro" id="IPR036514">
    <property type="entry name" value="SGNH_hydro_sf"/>
</dbReference>
<dbReference type="EMBL" id="JAKWFO010000008">
    <property type="protein sequence ID" value="KAI9634147.1"/>
    <property type="molecule type" value="Genomic_DNA"/>
</dbReference>
<sequence>MSRPFQDCVLLLGDSLIPGHGVHGNLYERMNLAYTRKLDVLNRGFGSYNSNGLLVLLDQMLAKKKVAATSPVIRMVVIWNGRTDSIGRALLTS</sequence>
<comment type="caution">
    <text evidence="1">The sequence shown here is derived from an EMBL/GenBank/DDBJ whole genome shotgun (WGS) entry which is preliminary data.</text>
</comment>
<name>A0AA38H5N6_9TREE</name>
<reference evidence="1" key="1">
    <citation type="journal article" date="2022" name="G3 (Bethesda)">
        <title>High quality genome of the basidiomycete yeast Dioszegia hungarica PDD-24b-2 isolated from cloud water.</title>
        <authorList>
            <person name="Jarrige D."/>
            <person name="Haridas S."/>
            <person name="Bleykasten-Grosshans C."/>
            <person name="Joly M."/>
            <person name="Nadalig T."/>
            <person name="Sancelme M."/>
            <person name="Vuilleumier S."/>
            <person name="Grigoriev I.V."/>
            <person name="Amato P."/>
            <person name="Bringel F."/>
        </authorList>
    </citation>
    <scope>NUCLEOTIDE SEQUENCE</scope>
    <source>
        <strain evidence="1">PDD-24b-2</strain>
    </source>
</reference>
<protein>
    <recommendedName>
        <fullName evidence="3">SGNH hydrolase-type esterase domain-containing protein</fullName>
    </recommendedName>
</protein>
<dbReference type="GeneID" id="77729506"/>
<proteinExistence type="predicted"/>